<organism evidence="1 2">
    <name type="scientific">Candidatus Desulfosporosinus infrequens</name>
    <dbReference type="NCBI Taxonomy" id="2043169"/>
    <lineage>
        <taxon>Bacteria</taxon>
        <taxon>Bacillati</taxon>
        <taxon>Bacillota</taxon>
        <taxon>Clostridia</taxon>
        <taxon>Eubacteriales</taxon>
        <taxon>Desulfitobacteriaceae</taxon>
        <taxon>Desulfosporosinus</taxon>
    </lineage>
</organism>
<gene>
    <name evidence="1" type="ORF">SBF1_3930007</name>
</gene>
<proteinExistence type="predicted"/>
<sequence length="121" mass="13743">MQGTSPSWGQEPSPAQNDGVNHLRQLFIRVAHHDQILGFAQVKQPGYEFVGHILWVGVDLGVCVAMDQKSATRKMFYNINVIYCNSSLKHHAYITYMPCNISLTKHLNHLIHPLKIPNHTK</sequence>
<evidence type="ECO:0000313" key="1">
    <source>
        <dbReference type="EMBL" id="SPF47580.1"/>
    </source>
</evidence>
<dbReference type="Proteomes" id="UP000238916">
    <property type="component" value="Unassembled WGS sequence"/>
</dbReference>
<name>A0A2U3L6Y8_9FIRM</name>
<accession>A0A2U3L6Y8</accession>
<dbReference type="EMBL" id="OMOF01000327">
    <property type="protein sequence ID" value="SPF47580.1"/>
    <property type="molecule type" value="Genomic_DNA"/>
</dbReference>
<dbReference type="AlphaFoldDB" id="A0A2U3L6Y8"/>
<reference evidence="2" key="1">
    <citation type="submission" date="2018-02" db="EMBL/GenBank/DDBJ databases">
        <authorList>
            <person name="Hausmann B."/>
        </authorList>
    </citation>
    <scope>NUCLEOTIDE SEQUENCE [LARGE SCALE GENOMIC DNA]</scope>
    <source>
        <strain evidence="2">Peat soil MAG SbF1</strain>
    </source>
</reference>
<evidence type="ECO:0000313" key="2">
    <source>
        <dbReference type="Proteomes" id="UP000238916"/>
    </source>
</evidence>
<protein>
    <submittedName>
        <fullName evidence="1">Uncharacterized protein</fullName>
    </submittedName>
</protein>